<accession>A0A9N9GNG4</accession>
<comment type="caution">
    <text evidence="1">The sequence shown here is derived from an EMBL/GenBank/DDBJ whole genome shotgun (WGS) entry which is preliminary data.</text>
</comment>
<evidence type="ECO:0000313" key="1">
    <source>
        <dbReference type="EMBL" id="CAG8623223.1"/>
    </source>
</evidence>
<organism evidence="1 2">
    <name type="scientific">Diversispora eburnea</name>
    <dbReference type="NCBI Taxonomy" id="1213867"/>
    <lineage>
        <taxon>Eukaryota</taxon>
        <taxon>Fungi</taxon>
        <taxon>Fungi incertae sedis</taxon>
        <taxon>Mucoromycota</taxon>
        <taxon>Glomeromycotina</taxon>
        <taxon>Glomeromycetes</taxon>
        <taxon>Diversisporales</taxon>
        <taxon>Diversisporaceae</taxon>
        <taxon>Diversispora</taxon>
    </lineage>
</organism>
<gene>
    <name evidence="1" type="ORF">DEBURN_LOCUS10454</name>
</gene>
<name>A0A9N9GNG4_9GLOM</name>
<sequence length="504" mass="58630">LDLEQNLTSSERQLIHREYVAYLRVLIKNQDLPQFAREHAKKLKKELSSKEIASFWDLILEREKLHATAEHDYTLLQQVRTKHVSIGTADVVRVQQNNEEGNQSNVRILRKRKHAEFDSSDSTLESYTDLEYSENNKIKKQVTNINNETIRKSIIAIDESIEESDEIKESNEIEEFISDGYKTPPTGPRNKIVMTTPQKPSLFANSVEYLDNHFSVNINQQYVIMKEKKVDPIPELVHDWIINALSSEKDVFESSIMTSLTPDHKFRKICEIILYDFENPLNRYIGERKYTVERIVPLFKAMQSVYKEFAFDWIEVQLNCIKDMKQLFPQFDMTINKADGVCTKVSSDKEVVFIEVAGGPEVTCAVTKHAREDTEKLIKEAMFGLVSLLRDYLDKNVENSMNICTYMIQVIGDRITLSELCLNKKHSYMISQIKSAILPFSIDEIEKFLEVFELLYALINRLDDQKKRLKKLMLSDITEGVPTVRDWIWVPNSIAEWEVINKNI</sequence>
<evidence type="ECO:0000313" key="2">
    <source>
        <dbReference type="Proteomes" id="UP000789706"/>
    </source>
</evidence>
<keyword evidence="2" id="KW-1185">Reference proteome</keyword>
<dbReference type="EMBL" id="CAJVPK010003091">
    <property type="protein sequence ID" value="CAG8623223.1"/>
    <property type="molecule type" value="Genomic_DNA"/>
</dbReference>
<dbReference type="Proteomes" id="UP000789706">
    <property type="component" value="Unassembled WGS sequence"/>
</dbReference>
<reference evidence="1" key="1">
    <citation type="submission" date="2021-06" db="EMBL/GenBank/DDBJ databases">
        <authorList>
            <person name="Kallberg Y."/>
            <person name="Tangrot J."/>
            <person name="Rosling A."/>
        </authorList>
    </citation>
    <scope>NUCLEOTIDE SEQUENCE</scope>
    <source>
        <strain evidence="1">AZ414A</strain>
    </source>
</reference>
<dbReference type="OrthoDB" id="2407081at2759"/>
<dbReference type="AlphaFoldDB" id="A0A9N9GNG4"/>
<feature type="non-terminal residue" evidence="1">
    <location>
        <position position="504"/>
    </location>
</feature>
<proteinExistence type="predicted"/>
<protein>
    <submittedName>
        <fullName evidence="1">358_t:CDS:1</fullName>
    </submittedName>
</protein>